<evidence type="ECO:0000313" key="1">
    <source>
        <dbReference type="EMBL" id="ETO91248.1"/>
    </source>
</evidence>
<comment type="caution">
    <text evidence="1">The sequence shown here is derived from an EMBL/GenBank/DDBJ whole genome shotgun (WGS) entry which is preliminary data.</text>
</comment>
<accession>W2V1E7</accession>
<keyword evidence="2" id="KW-1185">Reference proteome</keyword>
<reference evidence="1 2" key="1">
    <citation type="journal article" date="2013" name="PLoS ONE">
        <title>Bacterial endosymbiosis in a chordate host: long-term co-evolution and conservation of secondary metabolism.</title>
        <authorList>
            <person name="Kwan J.C."/>
            <person name="Schmidt E.W."/>
        </authorList>
    </citation>
    <scope>NUCLEOTIDE SEQUENCE [LARGE SCALE GENOMIC DNA]</scope>
    <source>
        <strain evidence="2">L6</strain>
    </source>
</reference>
<proteinExistence type="predicted"/>
<evidence type="ECO:0000313" key="2">
    <source>
        <dbReference type="Proteomes" id="UP000018951"/>
    </source>
</evidence>
<sequence length="65" mass="7486">MSNLIYYGNTSDLEDAFQRVGFTKCAEKGGEIQHCSLKQKGDLILTYYESTHNIHLQNGMIRIYQ</sequence>
<dbReference type="AlphaFoldDB" id="W2V1E7"/>
<protein>
    <submittedName>
        <fullName evidence="1">Uncharacterized protein</fullName>
    </submittedName>
</protein>
<name>W2V1E7_9RICK</name>
<dbReference type="Proteomes" id="UP000018951">
    <property type="component" value="Unassembled WGS sequence"/>
</dbReference>
<dbReference type="EMBL" id="AXCJ01000008">
    <property type="protein sequence ID" value="ETO91248.1"/>
    <property type="molecule type" value="Genomic_DNA"/>
</dbReference>
<organism evidence="1 2">
    <name type="scientific">Candidatus Xenolissoclinum pacificiensis L6</name>
    <dbReference type="NCBI Taxonomy" id="1401685"/>
    <lineage>
        <taxon>Bacteria</taxon>
        <taxon>Pseudomonadati</taxon>
        <taxon>Pseudomonadota</taxon>
        <taxon>Alphaproteobacteria</taxon>
        <taxon>Rickettsiales</taxon>
        <taxon>Anaplasmataceae</taxon>
        <taxon>Candidatus Xenolissoclinum</taxon>
    </lineage>
</organism>
<dbReference type="STRING" id="1401685.P857_742"/>
<gene>
    <name evidence="1" type="ORF">P857_742</name>
</gene>